<evidence type="ECO:0000313" key="2">
    <source>
        <dbReference type="Proteomes" id="UP000886998"/>
    </source>
</evidence>
<protein>
    <submittedName>
        <fullName evidence="1">Uncharacterized protein</fullName>
    </submittedName>
</protein>
<evidence type="ECO:0000313" key="1">
    <source>
        <dbReference type="EMBL" id="GFY50248.1"/>
    </source>
</evidence>
<organism evidence="1 2">
    <name type="scientific">Trichonephila inaurata madagascariensis</name>
    <dbReference type="NCBI Taxonomy" id="2747483"/>
    <lineage>
        <taxon>Eukaryota</taxon>
        <taxon>Metazoa</taxon>
        <taxon>Ecdysozoa</taxon>
        <taxon>Arthropoda</taxon>
        <taxon>Chelicerata</taxon>
        <taxon>Arachnida</taxon>
        <taxon>Araneae</taxon>
        <taxon>Araneomorphae</taxon>
        <taxon>Entelegynae</taxon>
        <taxon>Araneoidea</taxon>
        <taxon>Nephilidae</taxon>
        <taxon>Trichonephila</taxon>
        <taxon>Trichonephila inaurata</taxon>
    </lineage>
</organism>
<name>A0A8X6XBA9_9ARAC</name>
<dbReference type="Proteomes" id="UP000886998">
    <property type="component" value="Unassembled WGS sequence"/>
</dbReference>
<gene>
    <name evidence="1" type="ORF">TNIN_435391</name>
</gene>
<sequence length="76" mass="8719">MEINCYFFAFPRLSTRMGHVKVWGSKKMAVEDEARTFAPHPNDEASIPPNISHTNRRTLNFHRFAVVVVVVVSYPT</sequence>
<accession>A0A8X6XBA9</accession>
<dbReference type="AlphaFoldDB" id="A0A8X6XBA9"/>
<reference evidence="1" key="1">
    <citation type="submission" date="2020-08" db="EMBL/GenBank/DDBJ databases">
        <title>Multicomponent nature underlies the extraordinary mechanical properties of spider dragline silk.</title>
        <authorList>
            <person name="Kono N."/>
            <person name="Nakamura H."/>
            <person name="Mori M."/>
            <person name="Yoshida Y."/>
            <person name="Ohtoshi R."/>
            <person name="Malay A.D."/>
            <person name="Moran D.A.P."/>
            <person name="Tomita M."/>
            <person name="Numata K."/>
            <person name="Arakawa K."/>
        </authorList>
    </citation>
    <scope>NUCLEOTIDE SEQUENCE</scope>
</reference>
<keyword evidence="2" id="KW-1185">Reference proteome</keyword>
<dbReference type="EMBL" id="BMAV01007369">
    <property type="protein sequence ID" value="GFY50248.1"/>
    <property type="molecule type" value="Genomic_DNA"/>
</dbReference>
<comment type="caution">
    <text evidence="1">The sequence shown here is derived from an EMBL/GenBank/DDBJ whole genome shotgun (WGS) entry which is preliminary data.</text>
</comment>
<proteinExistence type="predicted"/>